<accession>A0A834XBP4</accession>
<dbReference type="Proteomes" id="UP000634136">
    <property type="component" value="Unassembled WGS sequence"/>
</dbReference>
<name>A0A834XBP4_9FABA</name>
<protein>
    <submittedName>
        <fullName evidence="1">Uncharacterized protein</fullName>
    </submittedName>
</protein>
<gene>
    <name evidence="1" type="ORF">G2W53_002911</name>
</gene>
<dbReference type="EMBL" id="JAAIUW010000002">
    <property type="protein sequence ID" value="KAF7840613.1"/>
    <property type="molecule type" value="Genomic_DNA"/>
</dbReference>
<organism evidence="1 2">
    <name type="scientific">Senna tora</name>
    <dbReference type="NCBI Taxonomy" id="362788"/>
    <lineage>
        <taxon>Eukaryota</taxon>
        <taxon>Viridiplantae</taxon>
        <taxon>Streptophyta</taxon>
        <taxon>Embryophyta</taxon>
        <taxon>Tracheophyta</taxon>
        <taxon>Spermatophyta</taxon>
        <taxon>Magnoliopsida</taxon>
        <taxon>eudicotyledons</taxon>
        <taxon>Gunneridae</taxon>
        <taxon>Pentapetalae</taxon>
        <taxon>rosids</taxon>
        <taxon>fabids</taxon>
        <taxon>Fabales</taxon>
        <taxon>Fabaceae</taxon>
        <taxon>Caesalpinioideae</taxon>
        <taxon>Cassia clade</taxon>
        <taxon>Senna</taxon>
    </lineage>
</organism>
<keyword evidence="2" id="KW-1185">Reference proteome</keyword>
<evidence type="ECO:0000313" key="1">
    <source>
        <dbReference type="EMBL" id="KAF7840613.1"/>
    </source>
</evidence>
<dbReference type="AlphaFoldDB" id="A0A834XBP4"/>
<comment type="caution">
    <text evidence="1">The sequence shown here is derived from an EMBL/GenBank/DDBJ whole genome shotgun (WGS) entry which is preliminary data.</text>
</comment>
<reference evidence="1" key="1">
    <citation type="submission" date="2020-09" db="EMBL/GenBank/DDBJ databases">
        <title>Genome-Enabled Discovery of Anthraquinone Biosynthesis in Senna tora.</title>
        <authorList>
            <person name="Kang S.-H."/>
            <person name="Pandey R.P."/>
            <person name="Lee C.-M."/>
            <person name="Sim J.-S."/>
            <person name="Jeong J.-T."/>
            <person name="Choi B.-S."/>
            <person name="Jung M."/>
            <person name="Ginzburg D."/>
            <person name="Zhao K."/>
            <person name="Won S.Y."/>
            <person name="Oh T.-J."/>
            <person name="Yu Y."/>
            <person name="Kim N.-H."/>
            <person name="Lee O.R."/>
            <person name="Lee T.-H."/>
            <person name="Bashyal P."/>
            <person name="Kim T.-S."/>
            <person name="Lee W.-H."/>
            <person name="Kawkins C."/>
            <person name="Kim C.-K."/>
            <person name="Kim J.S."/>
            <person name="Ahn B.O."/>
            <person name="Rhee S.Y."/>
            <person name="Sohng J.K."/>
        </authorList>
    </citation>
    <scope>NUCLEOTIDE SEQUENCE</scope>
    <source>
        <tissue evidence="1">Leaf</tissue>
    </source>
</reference>
<proteinExistence type="predicted"/>
<evidence type="ECO:0000313" key="2">
    <source>
        <dbReference type="Proteomes" id="UP000634136"/>
    </source>
</evidence>
<sequence>MDKGFKRSHEFYEWLQATEDRFQASKNQKSQNF</sequence>